<name>A0ABR9PDU3_9ACTN</name>
<evidence type="ECO:0000313" key="1">
    <source>
        <dbReference type="EMBL" id="MBE3002010.1"/>
    </source>
</evidence>
<keyword evidence="2" id="KW-1185">Reference proteome</keyword>
<accession>A0ABR9PDU3</accession>
<reference evidence="1 2" key="1">
    <citation type="submission" date="2020-09" db="EMBL/GenBank/DDBJ databases">
        <title>Diversity and distribution of actinomycetes associated with coral in the coast of Hainan.</title>
        <authorList>
            <person name="Li F."/>
        </authorList>
    </citation>
    <scope>NUCLEOTIDE SEQUENCE [LARGE SCALE GENOMIC DNA]</scope>
    <source>
        <strain evidence="1 2">HNM0947</strain>
    </source>
</reference>
<organism evidence="1 2">
    <name type="scientific">Nocardiopsis coralli</name>
    <dbReference type="NCBI Taxonomy" id="2772213"/>
    <lineage>
        <taxon>Bacteria</taxon>
        <taxon>Bacillati</taxon>
        <taxon>Actinomycetota</taxon>
        <taxon>Actinomycetes</taxon>
        <taxon>Streptosporangiales</taxon>
        <taxon>Nocardiopsidaceae</taxon>
        <taxon>Nocardiopsis</taxon>
    </lineage>
</organism>
<dbReference type="RefSeq" id="WP_193124598.1">
    <property type="nucleotide sequence ID" value="NZ_JADBGI010000032.1"/>
</dbReference>
<comment type="caution">
    <text evidence="1">The sequence shown here is derived from an EMBL/GenBank/DDBJ whole genome shotgun (WGS) entry which is preliminary data.</text>
</comment>
<gene>
    <name evidence="1" type="ORF">IDM40_25415</name>
</gene>
<sequence>MPSASHELPVDLIRNHPAFAVELYREVSGMPLPQYTRVRDGAAEATHTAPAELVSDSVVVCERPPHEHEGTDDVKVMAVITESQLKWDARKQYTWPAYVANVRHRNQCPVVLMVITPTNALARRFAKTIDLGCGEVRPAVFSTESLGPVTDPDEAGRHPLRTVMAMAASPTDDTAALKALATALTSIDSSDSSLYSDYVVAALKAATGNPLEKLMTIGDYQFKTELIGRPFREGEAKGKAEGKAEGRIETLVEGVLGVLEARGLPVPESVSTRIEAETDPQVLAVWLRRAATVEKAEHLFD</sequence>
<protein>
    <submittedName>
        <fullName evidence="1">Uncharacterized protein</fullName>
    </submittedName>
</protein>
<dbReference type="EMBL" id="JADBGI010000032">
    <property type="protein sequence ID" value="MBE3002010.1"/>
    <property type="molecule type" value="Genomic_DNA"/>
</dbReference>
<proteinExistence type="predicted"/>
<dbReference type="PANTHER" id="PTHR34613">
    <property type="entry name" value="SLL0800 PROTEIN"/>
    <property type="match status" value="1"/>
</dbReference>
<evidence type="ECO:0000313" key="2">
    <source>
        <dbReference type="Proteomes" id="UP000806528"/>
    </source>
</evidence>
<dbReference type="PANTHER" id="PTHR34613:SF1">
    <property type="entry name" value="SLL6017 PROTEIN"/>
    <property type="match status" value="1"/>
</dbReference>
<dbReference type="Proteomes" id="UP000806528">
    <property type="component" value="Unassembled WGS sequence"/>
</dbReference>